<dbReference type="Gene3D" id="1.20.120.1810">
    <property type="match status" value="1"/>
</dbReference>
<evidence type="ECO:0000256" key="2">
    <source>
        <dbReference type="ARBA" id="ARBA00023082"/>
    </source>
</evidence>
<dbReference type="PROSITE" id="PS00715">
    <property type="entry name" value="SIGMA70_1"/>
    <property type="match status" value="1"/>
</dbReference>
<evidence type="ECO:0000259" key="5">
    <source>
        <dbReference type="PROSITE" id="PS00715"/>
    </source>
</evidence>
<keyword evidence="2" id="KW-0731">Sigma factor</keyword>
<keyword evidence="3" id="KW-0238">DNA-binding</keyword>
<dbReference type="SUPFAM" id="SSF88946">
    <property type="entry name" value="Sigma2 domain of RNA polymerase sigma factors"/>
    <property type="match status" value="1"/>
</dbReference>
<dbReference type="InterPro" id="IPR013325">
    <property type="entry name" value="RNA_pol_sigma_r2"/>
</dbReference>
<dbReference type="NCBIfam" id="TIGR02980">
    <property type="entry name" value="SigBFG"/>
    <property type="match status" value="1"/>
</dbReference>
<evidence type="ECO:0000256" key="3">
    <source>
        <dbReference type="ARBA" id="ARBA00023125"/>
    </source>
</evidence>
<feature type="domain" description="RNA polymerase sigma-70" evidence="5">
    <location>
        <begin position="17"/>
        <end position="30"/>
    </location>
</feature>
<organism evidence="6 7">
    <name type="scientific">Streptomyces pyxinae</name>
    <dbReference type="NCBI Taxonomy" id="2970734"/>
    <lineage>
        <taxon>Bacteria</taxon>
        <taxon>Bacillati</taxon>
        <taxon>Actinomycetota</taxon>
        <taxon>Actinomycetes</taxon>
        <taxon>Kitasatosporales</taxon>
        <taxon>Streptomycetaceae</taxon>
        <taxon>Streptomyces</taxon>
    </lineage>
</organism>
<dbReference type="Pfam" id="PF04545">
    <property type="entry name" value="Sigma70_r4"/>
    <property type="match status" value="1"/>
</dbReference>
<dbReference type="InterPro" id="IPR007630">
    <property type="entry name" value="RNA_pol_sigma70_r4"/>
</dbReference>
<keyword evidence="4" id="KW-0804">Transcription</keyword>
<dbReference type="PANTHER" id="PTHR30385">
    <property type="entry name" value="SIGMA FACTOR F FLAGELLAR"/>
    <property type="match status" value="1"/>
</dbReference>
<dbReference type="RefSeq" id="WP_258787855.1">
    <property type="nucleotide sequence ID" value="NZ_JANUGQ010000009.1"/>
</dbReference>
<dbReference type="InterPro" id="IPR007627">
    <property type="entry name" value="RNA_pol_sigma70_r2"/>
</dbReference>
<accession>A0ABT2CH66</accession>
<dbReference type="InterPro" id="IPR014284">
    <property type="entry name" value="RNA_pol_sigma-70_dom"/>
</dbReference>
<dbReference type="InterPro" id="IPR036388">
    <property type="entry name" value="WH-like_DNA-bd_sf"/>
</dbReference>
<evidence type="ECO:0000256" key="1">
    <source>
        <dbReference type="ARBA" id="ARBA00023015"/>
    </source>
</evidence>
<protein>
    <submittedName>
        <fullName evidence="6">SigB/SigF/SigG family RNA polymerase sigma factor</fullName>
    </submittedName>
</protein>
<dbReference type="EMBL" id="JANUGQ010000009">
    <property type="protein sequence ID" value="MCS0636645.1"/>
    <property type="molecule type" value="Genomic_DNA"/>
</dbReference>
<dbReference type="Gene3D" id="1.10.10.10">
    <property type="entry name" value="Winged helix-like DNA-binding domain superfamily/Winged helix DNA-binding domain"/>
    <property type="match status" value="2"/>
</dbReference>
<dbReference type="PANTHER" id="PTHR30385:SF4">
    <property type="entry name" value="RNA POLYMERASE SIGMA-E FACTOR"/>
    <property type="match status" value="1"/>
</dbReference>
<evidence type="ECO:0000313" key="7">
    <source>
        <dbReference type="Proteomes" id="UP001431313"/>
    </source>
</evidence>
<keyword evidence="7" id="KW-1185">Reference proteome</keyword>
<dbReference type="Pfam" id="PF04542">
    <property type="entry name" value="Sigma70_r2"/>
    <property type="match status" value="1"/>
</dbReference>
<dbReference type="InterPro" id="IPR000943">
    <property type="entry name" value="RNA_pol_sigma70"/>
</dbReference>
<dbReference type="Proteomes" id="UP001431313">
    <property type="component" value="Unassembled WGS sequence"/>
</dbReference>
<dbReference type="InterPro" id="IPR013324">
    <property type="entry name" value="RNA_pol_sigma_r3/r4-like"/>
</dbReference>
<dbReference type="SUPFAM" id="SSF88659">
    <property type="entry name" value="Sigma3 and sigma4 domains of RNA polymerase sigma factors"/>
    <property type="match status" value="2"/>
</dbReference>
<evidence type="ECO:0000256" key="4">
    <source>
        <dbReference type="ARBA" id="ARBA00023163"/>
    </source>
</evidence>
<comment type="caution">
    <text evidence="6">The sequence shown here is derived from an EMBL/GenBank/DDBJ whole genome shotgun (WGS) entry which is preliminary data.</text>
</comment>
<name>A0ABT2CH66_9ACTN</name>
<proteinExistence type="predicted"/>
<keyword evidence="1" id="KW-0805">Transcription regulation</keyword>
<gene>
    <name evidence="6" type="ORF">NX801_13445</name>
</gene>
<dbReference type="CDD" id="cd06171">
    <property type="entry name" value="Sigma70_r4"/>
    <property type="match status" value="1"/>
</dbReference>
<reference evidence="6" key="1">
    <citation type="submission" date="2022-08" db="EMBL/GenBank/DDBJ databases">
        <authorList>
            <person name="Somphong A."/>
            <person name="Phongsopitanun W."/>
        </authorList>
    </citation>
    <scope>NUCLEOTIDE SEQUENCE</scope>
    <source>
        <strain evidence="6">LP05-1</strain>
    </source>
</reference>
<dbReference type="InterPro" id="IPR014322">
    <property type="entry name" value="RNA_pol_sigma-B/F/G"/>
</dbReference>
<dbReference type="NCBIfam" id="TIGR02937">
    <property type="entry name" value="sigma70-ECF"/>
    <property type="match status" value="1"/>
</dbReference>
<evidence type="ECO:0000313" key="6">
    <source>
        <dbReference type="EMBL" id="MCS0636645.1"/>
    </source>
</evidence>
<dbReference type="PRINTS" id="PR00046">
    <property type="entry name" value="SIGMA70FCT"/>
</dbReference>
<sequence length="215" mass="23619">MRHVARRTRPLGGDQEDIVQVGTIGLIKAIDRFQLGREVEFATFAVPCVVGEIKRFFRDAAWGVHVPRQLRELRAGLRAVTEEPTGRLGREPGVRELAGATGHSEETVAEARPAGNAYRVGSIDGLLHEGRGGGTTLADFPGAEDPRIDMLEYVRSLAPLMARLDERQRRVLRMRFGDEMTQAQIGAALGISQMHVSRLLTRSLRQLRAGMTGTG</sequence>